<evidence type="ECO:0000256" key="4">
    <source>
        <dbReference type="ARBA" id="ARBA00023069"/>
    </source>
</evidence>
<dbReference type="GO" id="GO:0051298">
    <property type="term" value="P:centrosome duplication"/>
    <property type="evidence" value="ECO:0007669"/>
    <property type="project" value="InterPro"/>
</dbReference>
<accession>A2EQJ9</accession>
<dbReference type="GO" id="GO:0000242">
    <property type="term" value="C:pericentriolar material"/>
    <property type="evidence" value="ECO:0000318"/>
    <property type="project" value="GO_Central"/>
</dbReference>
<dbReference type="EMBL" id="DS113458">
    <property type="protein sequence ID" value="EAY05046.1"/>
    <property type="molecule type" value="Genomic_DNA"/>
</dbReference>
<reference evidence="8" key="2">
    <citation type="journal article" date="2007" name="Science">
        <title>Draft genome sequence of the sexually transmitted pathogen Trichomonas vaginalis.</title>
        <authorList>
            <person name="Carlton J.M."/>
            <person name="Hirt R.P."/>
            <person name="Silva J.C."/>
            <person name="Delcher A.L."/>
            <person name="Schatz M."/>
            <person name="Zhao Q."/>
            <person name="Wortman J.R."/>
            <person name="Bidwell S.L."/>
            <person name="Alsmark U.C.M."/>
            <person name="Besteiro S."/>
            <person name="Sicheritz-Ponten T."/>
            <person name="Noel C.J."/>
            <person name="Dacks J.B."/>
            <person name="Foster P.G."/>
            <person name="Simillion C."/>
            <person name="Van de Peer Y."/>
            <person name="Miranda-Saavedra D."/>
            <person name="Barton G.J."/>
            <person name="Westrop G.D."/>
            <person name="Mueller S."/>
            <person name="Dessi D."/>
            <person name="Fiori P.L."/>
            <person name="Ren Q."/>
            <person name="Paulsen I."/>
            <person name="Zhang H."/>
            <person name="Bastida-Corcuera F.D."/>
            <person name="Simoes-Barbosa A."/>
            <person name="Brown M.T."/>
            <person name="Hayes R.D."/>
            <person name="Mukherjee M."/>
            <person name="Okumura C.Y."/>
            <person name="Schneider R."/>
            <person name="Smith A.J."/>
            <person name="Vanacova S."/>
            <person name="Villalvazo M."/>
            <person name="Haas B.J."/>
            <person name="Pertea M."/>
            <person name="Feldblyum T.V."/>
            <person name="Utterback T.R."/>
            <person name="Shu C.L."/>
            <person name="Osoegawa K."/>
            <person name="de Jong P.J."/>
            <person name="Hrdy I."/>
            <person name="Horvathova L."/>
            <person name="Zubacova Z."/>
            <person name="Dolezal P."/>
            <person name="Malik S.B."/>
            <person name="Logsdon J.M. Jr."/>
            <person name="Henze K."/>
            <person name="Gupta A."/>
            <person name="Wang C.C."/>
            <person name="Dunne R.L."/>
            <person name="Upcroft J.A."/>
            <person name="Upcroft P."/>
            <person name="White O."/>
            <person name="Salzberg S.L."/>
            <person name="Tang P."/>
            <person name="Chiu C.-H."/>
            <person name="Lee Y.-S."/>
            <person name="Embley T.M."/>
            <person name="Coombs G.H."/>
            <person name="Mottram J.C."/>
            <person name="Tachezy J."/>
            <person name="Fraser-Liggett C.M."/>
            <person name="Johnson P.J."/>
        </authorList>
    </citation>
    <scope>NUCLEOTIDE SEQUENCE [LARGE SCALE GENOMIC DNA]</scope>
    <source>
        <strain evidence="8">G3</strain>
    </source>
</reference>
<dbReference type="AlphaFoldDB" id="A2EQJ9"/>
<evidence type="ECO:0000259" key="6">
    <source>
        <dbReference type="Pfam" id="PF22066"/>
    </source>
</evidence>
<dbReference type="GO" id="GO:0005737">
    <property type="term" value="C:cytoplasm"/>
    <property type="evidence" value="ECO:0000318"/>
    <property type="project" value="GO_Central"/>
</dbReference>
<evidence type="ECO:0000313" key="9">
    <source>
        <dbReference type="Proteomes" id="UP000001542"/>
    </source>
</evidence>
<keyword evidence="9" id="KW-1185">Reference proteome</keyword>
<keyword evidence="3" id="KW-0963">Cytoplasm</keyword>
<dbReference type="OrthoDB" id="10673105at2759"/>
<dbReference type="GO" id="GO:0071539">
    <property type="term" value="P:protein localization to centrosome"/>
    <property type="evidence" value="ECO:0000318"/>
    <property type="project" value="GO_Central"/>
</dbReference>
<dbReference type="GO" id="GO:0090222">
    <property type="term" value="P:centrosome-templated microtubule nucleation"/>
    <property type="evidence" value="ECO:0007669"/>
    <property type="project" value="InterPro"/>
</dbReference>
<dbReference type="InterPro" id="IPR039103">
    <property type="entry name" value="Spd-2/CEP192"/>
</dbReference>
<proteinExistence type="predicted"/>
<dbReference type="InParanoid" id="A2EQJ9"/>
<dbReference type="GO" id="GO:0007098">
    <property type="term" value="P:centrosome cycle"/>
    <property type="evidence" value="ECO:0000318"/>
    <property type="project" value="GO_Central"/>
</dbReference>
<evidence type="ECO:0008006" key="10">
    <source>
        <dbReference type="Google" id="ProtNLM"/>
    </source>
</evidence>
<feature type="domain" description="Cep192-like" evidence="6">
    <location>
        <begin position="750"/>
        <end position="841"/>
    </location>
</feature>
<dbReference type="KEGG" id="tva:4762911"/>
<evidence type="ECO:0000256" key="3">
    <source>
        <dbReference type="ARBA" id="ARBA00022490"/>
    </source>
</evidence>
<protein>
    <recommendedName>
        <fullName evidence="10">Abnormal spindle-like microcephaly-associated protein ASH domain-containing protein</fullName>
    </recommendedName>
</protein>
<feature type="domain" description="HYDIN/VesB/CFA65-like Ig-like" evidence="7">
    <location>
        <begin position="44"/>
        <end position="116"/>
    </location>
</feature>
<sequence length="842" mass="92369">MSSITNPSIRDLKTSMSISIDKKSIHSFNSSDSPTISIFPKKLLFPQIYPHSIQQKKLLIPNSGVETAEFTLRIADPSPFSVPISTVSIAPGETYALLVSFNPQDVGLFNTSLIFQGYSEFYVPLTGKCVPSPLEIPNSSSKIWTFSKTETERIIELKNKDLSKPLTIVTASDSQAFTVYPIQFEISSASSAKLTITYHPEKESSENPTLTIQCSESGDSFRIPLHIVPPRAKIPVDFGICCVGETITHNLQISASDVSPSNIPPPFSLKSFDPDTNSMIISFSPTNPGKFSAQIELSDVDINLKAAAIERPFSVQISSSFPKGPLFLENTSDADMIAAIKADGYNLSQSNVVLKPGKSVEIHASRNEKEKPSGNIVVSWQTKNGPMSSTINLLDAIEETENQGYLSYEPKILLFNEENTKEQVVVSSSSNFVAKAKKSLVIQNQTKDNFEIVCKKKTETIEQIIIANSTKRLSIPAIISTLPLNLEIPQTVELIGLVENQKEAFKGSFTVTNLSQTSVFVAFSANSVSTIFIDPFTEIIKPNEKKSFNIAADSPGSVNVYYGSEFLRSILAIVNEKNFFSKIAESSLSKSVIKLVSDLPKAKFTKFFKSSLKSSVIKLETKQQKSDSITMSPKVITFDSDNHQETKISNLINMSSSQFEFSVIASSPFILVQPLSGVIKPYSSVNLSVSILKNVNGYISVKCGDFVTKTKVETTNNATEIALSNDSPRQSQSFVDNLSMSLETENMSVNSAKLHFNKCNAGTMRRAMLKVMNKSRSECSITAYCDNPFSLPVSQFVVEPRSFVLLPVHFLPQNQGKYSSKLELVAEDGKKLVVSLSGKCVC</sequence>
<dbReference type="VEuPathDB" id="TrichDB:TVAGG3_0976400"/>
<dbReference type="Pfam" id="PF22066">
    <property type="entry name" value="Cep192_D8"/>
    <property type="match status" value="1"/>
</dbReference>
<evidence type="ECO:0000256" key="5">
    <source>
        <dbReference type="ARBA" id="ARBA00023273"/>
    </source>
</evidence>
<dbReference type="PANTHER" id="PTHR16029">
    <property type="entry name" value="CENTROSOMAL PROTEIN OF 192 KDA"/>
    <property type="match status" value="1"/>
</dbReference>
<dbReference type="InterPro" id="IPR054088">
    <property type="entry name" value="Cep192-like_D8"/>
</dbReference>
<dbReference type="RefSeq" id="XP_001317269.1">
    <property type="nucleotide sequence ID" value="XM_001317234.1"/>
</dbReference>
<comment type="subcellular location">
    <subcellularLocation>
        <location evidence="1">Cell projection</location>
        <location evidence="1">Cilium</location>
    </subcellularLocation>
    <subcellularLocation>
        <location evidence="2">Cytoplasm</location>
    </subcellularLocation>
</comment>
<dbReference type="VEuPathDB" id="TrichDB:TVAG_191430"/>
<dbReference type="Gene3D" id="2.60.40.10">
    <property type="entry name" value="Immunoglobulins"/>
    <property type="match status" value="3"/>
</dbReference>
<dbReference type="PANTHER" id="PTHR16029:SF11">
    <property type="entry name" value="CENTROSOMAL PROTEIN OF 192 KDA"/>
    <property type="match status" value="1"/>
</dbReference>
<evidence type="ECO:0000256" key="2">
    <source>
        <dbReference type="ARBA" id="ARBA00004496"/>
    </source>
</evidence>
<dbReference type="SMR" id="A2EQJ9"/>
<dbReference type="GO" id="GO:0005814">
    <property type="term" value="C:centriole"/>
    <property type="evidence" value="ECO:0000318"/>
    <property type="project" value="GO_Central"/>
</dbReference>
<evidence type="ECO:0000256" key="1">
    <source>
        <dbReference type="ARBA" id="ARBA00004138"/>
    </source>
</evidence>
<dbReference type="Pfam" id="PF22544">
    <property type="entry name" value="HYDIN_VesB_CFA65-like_Ig"/>
    <property type="match status" value="1"/>
</dbReference>
<reference evidence="8" key="1">
    <citation type="submission" date="2006-10" db="EMBL/GenBank/DDBJ databases">
        <authorList>
            <person name="Amadeo P."/>
            <person name="Zhao Q."/>
            <person name="Wortman J."/>
            <person name="Fraser-Liggett C."/>
            <person name="Carlton J."/>
        </authorList>
    </citation>
    <scope>NUCLEOTIDE SEQUENCE</scope>
    <source>
        <strain evidence="8">G3</strain>
    </source>
</reference>
<dbReference type="Proteomes" id="UP000001542">
    <property type="component" value="Unassembled WGS sequence"/>
</dbReference>
<organism evidence="8 9">
    <name type="scientific">Trichomonas vaginalis (strain ATCC PRA-98 / G3)</name>
    <dbReference type="NCBI Taxonomy" id="412133"/>
    <lineage>
        <taxon>Eukaryota</taxon>
        <taxon>Metamonada</taxon>
        <taxon>Parabasalia</taxon>
        <taxon>Trichomonadida</taxon>
        <taxon>Trichomonadidae</taxon>
        <taxon>Trichomonas</taxon>
    </lineage>
</organism>
<dbReference type="GO" id="GO:0005929">
    <property type="term" value="C:cilium"/>
    <property type="evidence" value="ECO:0007669"/>
    <property type="project" value="UniProtKB-SubCell"/>
</dbReference>
<dbReference type="InterPro" id="IPR053879">
    <property type="entry name" value="HYDIN_VesB_CFA65-like_Ig"/>
</dbReference>
<keyword evidence="4" id="KW-0969">Cilium</keyword>
<gene>
    <name evidence="8" type="ORF">TVAG_191430</name>
</gene>
<evidence type="ECO:0000313" key="8">
    <source>
        <dbReference type="EMBL" id="EAY05046.1"/>
    </source>
</evidence>
<name>A2EQJ9_TRIV3</name>
<dbReference type="InterPro" id="IPR013783">
    <property type="entry name" value="Ig-like_fold"/>
</dbReference>
<keyword evidence="5" id="KW-0966">Cell projection</keyword>
<dbReference type="GO" id="GO:0090307">
    <property type="term" value="P:mitotic spindle assembly"/>
    <property type="evidence" value="ECO:0000318"/>
    <property type="project" value="GO_Central"/>
</dbReference>
<evidence type="ECO:0000259" key="7">
    <source>
        <dbReference type="Pfam" id="PF22544"/>
    </source>
</evidence>